<feature type="domain" description="Peptidase M16 N-terminal" evidence="6">
    <location>
        <begin position="83"/>
        <end position="218"/>
    </location>
</feature>
<organism evidence="8 9">
    <name type="scientific">Sphaerotilus uruguayifluvii</name>
    <dbReference type="NCBI Taxonomy" id="2735897"/>
    <lineage>
        <taxon>Bacteria</taxon>
        <taxon>Pseudomonadati</taxon>
        <taxon>Pseudomonadota</taxon>
        <taxon>Betaproteobacteria</taxon>
        <taxon>Burkholderiales</taxon>
        <taxon>Sphaerotilaceae</taxon>
        <taxon>Sphaerotilus</taxon>
    </lineage>
</organism>
<evidence type="ECO:0000256" key="2">
    <source>
        <dbReference type="ARBA" id="ARBA00022670"/>
    </source>
</evidence>
<dbReference type="GO" id="GO:0008233">
    <property type="term" value="F:peptidase activity"/>
    <property type="evidence" value="ECO:0007669"/>
    <property type="project" value="UniProtKB-KW"/>
</dbReference>
<accession>A0ABX2G808</accession>
<dbReference type="Pfam" id="PF05193">
    <property type="entry name" value="Peptidase_M16_C"/>
    <property type="match status" value="1"/>
</dbReference>
<name>A0ABX2G808_9BURK</name>
<reference evidence="8 9" key="1">
    <citation type="submission" date="2020-05" db="EMBL/GenBank/DDBJ databases">
        <title>Genomic Encyclopedia of Type Strains, Phase IV (KMG-V): Genome sequencing to study the core and pangenomes of soil and plant-associated prokaryotes.</title>
        <authorList>
            <person name="Whitman W."/>
        </authorList>
    </citation>
    <scope>NUCLEOTIDE SEQUENCE [LARGE SCALE GENOMIC DNA]</scope>
    <source>
        <strain evidence="8 9">C29</strain>
    </source>
</reference>
<dbReference type="InterPro" id="IPR050626">
    <property type="entry name" value="Peptidase_M16"/>
</dbReference>
<dbReference type="PANTHER" id="PTHR43690">
    <property type="entry name" value="NARDILYSIN"/>
    <property type="match status" value="1"/>
</dbReference>
<keyword evidence="9" id="KW-1185">Reference proteome</keyword>
<feature type="domain" description="Peptidase M16 C-terminal" evidence="7">
    <location>
        <begin position="227"/>
        <end position="416"/>
    </location>
</feature>
<dbReference type="Pfam" id="PF00675">
    <property type="entry name" value="Peptidase_M16"/>
    <property type="match status" value="1"/>
</dbReference>
<keyword evidence="4" id="KW-0862">Zinc</keyword>
<dbReference type="EMBL" id="JABSNM010000030">
    <property type="protein sequence ID" value="NRT58472.1"/>
    <property type="molecule type" value="Genomic_DNA"/>
</dbReference>
<dbReference type="EC" id="3.4.24.-" evidence="8"/>
<gene>
    <name evidence="8" type="ORF">HNQ01_004240</name>
</gene>
<dbReference type="InterPro" id="IPR011249">
    <property type="entry name" value="Metalloenz_LuxS/M16"/>
</dbReference>
<comment type="caution">
    <text evidence="8">The sequence shown here is derived from an EMBL/GenBank/DDBJ whole genome shotgun (WGS) entry which is preliminary data.</text>
</comment>
<sequence>MRAGLRATRGRGPDRRVWLRALGALALAAPGAVRADARGEPAPAAGGWPALPRLQPRQRVLANGLRVVALPDERRVGRAGAGVVAVQIWYRVGGKDDPPGRSGFAHLFEHMMFRRTRRLPDEAFDRLTEDVGGRNNAFTAEDTTAYLSLVPSGHLERILWAEAERMAWLQVDESSLRSERAVVQAEFRQRVLDDPYGPLFHGLAPAFWQAHPYRRPVIGRIEDLDAATLADVQRFHDAYYRPDNATLVVAGDFDPAQLERWVDRHFGPLQAPRGPVPRMPVVEPPREADARTVLAAAQVPAPAVALMWRGPAASHPDAVVWRVVAALLGDGDSSRMVAALVERERLAQGAGFGVDLFAEAGMLSAWAIAAGPSVVGLDPRADPRLPRLEEALLRELHQLAHGRLAPAELDKVRTRLLTEALVSRQSAEGRALAAGWAEMLQGDAAAADADLQRLAAVQAEDVRRVLRSQLLGAPRVTLQYVQQPPTGGRR</sequence>
<evidence type="ECO:0000256" key="3">
    <source>
        <dbReference type="ARBA" id="ARBA00022801"/>
    </source>
</evidence>
<evidence type="ECO:0000256" key="1">
    <source>
        <dbReference type="ARBA" id="ARBA00007261"/>
    </source>
</evidence>
<protein>
    <submittedName>
        <fullName evidence="8">Zinc protease</fullName>
        <ecNumber evidence="8">3.4.24.-</ecNumber>
    </submittedName>
</protein>
<keyword evidence="5" id="KW-0482">Metalloprotease</keyword>
<dbReference type="PANTHER" id="PTHR43690:SF17">
    <property type="entry name" value="PROTEIN YHJJ"/>
    <property type="match status" value="1"/>
</dbReference>
<keyword evidence="2 8" id="KW-0645">Protease</keyword>
<dbReference type="RefSeq" id="WP_173807488.1">
    <property type="nucleotide sequence ID" value="NZ_JABSNM010000030.1"/>
</dbReference>
<dbReference type="SUPFAM" id="SSF63411">
    <property type="entry name" value="LuxS/MPP-like metallohydrolase"/>
    <property type="match status" value="2"/>
</dbReference>
<evidence type="ECO:0000313" key="9">
    <source>
        <dbReference type="Proteomes" id="UP001516061"/>
    </source>
</evidence>
<comment type="similarity">
    <text evidence="1">Belongs to the peptidase M16 family.</text>
</comment>
<keyword evidence="3 8" id="KW-0378">Hydrolase</keyword>
<evidence type="ECO:0000259" key="6">
    <source>
        <dbReference type="Pfam" id="PF00675"/>
    </source>
</evidence>
<proteinExistence type="inferred from homology"/>
<dbReference type="Proteomes" id="UP001516061">
    <property type="component" value="Unassembled WGS sequence"/>
</dbReference>
<evidence type="ECO:0000256" key="5">
    <source>
        <dbReference type="ARBA" id="ARBA00023049"/>
    </source>
</evidence>
<evidence type="ECO:0000259" key="7">
    <source>
        <dbReference type="Pfam" id="PF05193"/>
    </source>
</evidence>
<dbReference type="GO" id="GO:0006508">
    <property type="term" value="P:proteolysis"/>
    <property type="evidence" value="ECO:0007669"/>
    <property type="project" value="UniProtKB-KW"/>
</dbReference>
<dbReference type="InterPro" id="IPR007863">
    <property type="entry name" value="Peptidase_M16_C"/>
</dbReference>
<dbReference type="Gene3D" id="3.30.830.10">
    <property type="entry name" value="Metalloenzyme, LuxS/M16 peptidase-like"/>
    <property type="match status" value="2"/>
</dbReference>
<dbReference type="InterPro" id="IPR011765">
    <property type="entry name" value="Pept_M16_N"/>
</dbReference>
<evidence type="ECO:0000256" key="4">
    <source>
        <dbReference type="ARBA" id="ARBA00022833"/>
    </source>
</evidence>
<evidence type="ECO:0000313" key="8">
    <source>
        <dbReference type="EMBL" id="NRT58472.1"/>
    </source>
</evidence>